<gene>
    <name evidence="1" type="ORF">AYO25_00815</name>
</gene>
<evidence type="ECO:0000313" key="2">
    <source>
        <dbReference type="Proteomes" id="UP000189542"/>
    </source>
</evidence>
<dbReference type="RefSeq" id="WP_076970541.1">
    <property type="nucleotide sequence ID" value="NZ_LVWB01000003.1"/>
</dbReference>
<name>A0A1V2N970_9HYPH</name>
<dbReference type="AlphaFoldDB" id="A0A1V2N970"/>
<evidence type="ECO:0000313" key="1">
    <source>
        <dbReference type="EMBL" id="ONI60234.1"/>
    </source>
</evidence>
<protein>
    <submittedName>
        <fullName evidence="1">Uncharacterized protein</fullName>
    </submittedName>
</protein>
<accession>A0A1V2N970</accession>
<reference evidence="1 2" key="1">
    <citation type="journal article" date="2017" name="PLoS ONE">
        <title>Genomic sequence of 'Candidatus Liberibacter solanacearum' haplotype C and its comparison with haplotype A and B genomes.</title>
        <authorList>
            <person name="Wang J."/>
            <person name="Haapalainen M."/>
            <person name="Schott T."/>
            <person name="Thompson S.M."/>
            <person name="Smith G.R."/>
            <person name="Nissinen A.I."/>
            <person name="Pirhonen M."/>
        </authorList>
    </citation>
    <scope>NUCLEOTIDE SEQUENCE [LARGE SCALE GENOMIC DNA]</scope>
    <source>
        <strain evidence="1 2">FIN111</strain>
    </source>
</reference>
<dbReference type="Proteomes" id="UP000189542">
    <property type="component" value="Unassembled WGS sequence"/>
</dbReference>
<comment type="caution">
    <text evidence="1">The sequence shown here is derived from an EMBL/GenBank/DDBJ whole genome shotgun (WGS) entry which is preliminary data.</text>
</comment>
<proteinExistence type="predicted"/>
<sequence length="71" mass="7835">MIFGCLETTGITFGLSGYRRFKMGGMVKLDLLYHITDHLKVSMDIGYKSNGYSLGEVVSASPILKVSLNFI</sequence>
<organism evidence="1 2">
    <name type="scientific">Candidatus Liberibacter solanacearum</name>
    <dbReference type="NCBI Taxonomy" id="556287"/>
    <lineage>
        <taxon>Bacteria</taxon>
        <taxon>Pseudomonadati</taxon>
        <taxon>Pseudomonadota</taxon>
        <taxon>Alphaproteobacteria</taxon>
        <taxon>Hyphomicrobiales</taxon>
        <taxon>Rhizobiaceae</taxon>
        <taxon>Liberibacter</taxon>
    </lineage>
</organism>
<dbReference type="EMBL" id="LVWB01000003">
    <property type="protein sequence ID" value="ONI60234.1"/>
    <property type="molecule type" value="Genomic_DNA"/>
</dbReference>